<dbReference type="SUPFAM" id="SSF55486">
    <property type="entry name" value="Metalloproteases ('zincins'), catalytic domain"/>
    <property type="match status" value="1"/>
</dbReference>
<keyword evidence="2" id="KW-0378">Hydrolase</keyword>
<evidence type="ECO:0000313" key="3">
    <source>
        <dbReference type="Proteomes" id="UP000005522"/>
    </source>
</evidence>
<protein>
    <submittedName>
        <fullName evidence="2">Protease, putative</fullName>
    </submittedName>
</protein>
<dbReference type="eggNOG" id="COG3975">
    <property type="taxonomic scope" value="Bacteria"/>
</dbReference>
<gene>
    <name evidence="2" type="ORF">Acaty_c0732</name>
</gene>
<proteinExistence type="predicted"/>
<dbReference type="InterPro" id="IPR040756">
    <property type="entry name" value="Peptidase_M61_N"/>
</dbReference>
<evidence type="ECO:0000259" key="1">
    <source>
        <dbReference type="SMART" id="SM00228"/>
    </source>
</evidence>
<dbReference type="HOGENOM" id="CLU_022755_0_1_6"/>
<dbReference type="Pfam" id="PF17899">
    <property type="entry name" value="Peptidase_M61_N"/>
    <property type="match status" value="1"/>
</dbReference>
<accession>A0A059ZSH1</accession>
<dbReference type="PIRSF" id="PIRSF016493">
    <property type="entry name" value="Glycyl_aminpptds"/>
    <property type="match status" value="1"/>
</dbReference>
<dbReference type="GO" id="GO:0006508">
    <property type="term" value="P:proteolysis"/>
    <property type="evidence" value="ECO:0007669"/>
    <property type="project" value="UniProtKB-KW"/>
</dbReference>
<dbReference type="GO" id="GO:0008233">
    <property type="term" value="F:peptidase activity"/>
    <property type="evidence" value="ECO:0007669"/>
    <property type="project" value="UniProtKB-KW"/>
</dbReference>
<dbReference type="Gene3D" id="2.30.42.10">
    <property type="match status" value="1"/>
</dbReference>
<dbReference type="Gene3D" id="1.10.390.10">
    <property type="entry name" value="Neutral Protease Domain 2"/>
    <property type="match status" value="1"/>
</dbReference>
<dbReference type="EMBL" id="CP005986">
    <property type="protein sequence ID" value="AIA54610.1"/>
    <property type="molecule type" value="Genomic_DNA"/>
</dbReference>
<dbReference type="Proteomes" id="UP000005522">
    <property type="component" value="Chromosome"/>
</dbReference>
<dbReference type="SUPFAM" id="SSF50156">
    <property type="entry name" value="PDZ domain-like"/>
    <property type="match status" value="1"/>
</dbReference>
<dbReference type="InterPro" id="IPR036034">
    <property type="entry name" value="PDZ_sf"/>
</dbReference>
<dbReference type="KEGG" id="acz:Acaty_c0732"/>
<evidence type="ECO:0000313" key="2">
    <source>
        <dbReference type="EMBL" id="AIA54610.1"/>
    </source>
</evidence>
<dbReference type="InterPro" id="IPR024191">
    <property type="entry name" value="Peptidase_M61"/>
</dbReference>
<dbReference type="InterPro" id="IPR027268">
    <property type="entry name" value="Peptidase_M4/M1_CTD_sf"/>
</dbReference>
<feature type="domain" description="PDZ" evidence="1">
    <location>
        <begin position="482"/>
        <end position="551"/>
    </location>
</feature>
<dbReference type="AlphaFoldDB" id="A0A059ZSH1"/>
<dbReference type="RefSeq" id="WP_004870928.1">
    <property type="nucleotide sequence ID" value="NZ_JAAOMK010000059.1"/>
</dbReference>
<dbReference type="SMART" id="SM00228">
    <property type="entry name" value="PDZ"/>
    <property type="match status" value="1"/>
</dbReference>
<dbReference type="InterPro" id="IPR007963">
    <property type="entry name" value="Peptidase_M61_catalytic"/>
</dbReference>
<organism evidence="2 3">
    <name type="scientific">Acidithiobacillus caldus (strain ATCC 51756 / DSM 8584 / KU)</name>
    <dbReference type="NCBI Taxonomy" id="637389"/>
    <lineage>
        <taxon>Bacteria</taxon>
        <taxon>Pseudomonadati</taxon>
        <taxon>Pseudomonadota</taxon>
        <taxon>Acidithiobacillia</taxon>
        <taxon>Acidithiobacillales</taxon>
        <taxon>Acidithiobacillaceae</taxon>
        <taxon>Acidithiobacillus</taxon>
    </lineage>
</organism>
<name>A0A059ZSH1_ACICK</name>
<dbReference type="Pfam" id="PF05299">
    <property type="entry name" value="Peptidase_M61"/>
    <property type="match status" value="1"/>
</dbReference>
<reference evidence="2 3" key="1">
    <citation type="journal article" date="2009" name="J. Bacteriol.">
        <title>Draft genome sequence of the extremely acidophilic bacterium Acidithiobacillus caldus ATCC 51756 reveals metabolic versatility in the genus Acidithiobacillus.</title>
        <authorList>
            <person name="Valdes J."/>
            <person name="Quatrini R."/>
            <person name="Hallberg K."/>
            <person name="Dopson M."/>
            <person name="Valenzuela P.D."/>
            <person name="Holmes D.S."/>
        </authorList>
    </citation>
    <scope>NUCLEOTIDE SEQUENCE [LARGE SCALE GENOMIC DNA]</scope>
    <source>
        <strain evidence="3">ATCC 51756 / DSM 8584 / KU</strain>
    </source>
</reference>
<dbReference type="Gene3D" id="2.60.40.3650">
    <property type="match status" value="1"/>
</dbReference>
<keyword evidence="2" id="KW-0645">Protease</keyword>
<dbReference type="InterPro" id="IPR001478">
    <property type="entry name" value="PDZ"/>
</dbReference>
<sequence length="603" mass="66683">MGDTAAAELIYRVHADPRTHCFTVHLDIPAPVEQEQVLTMPVWIPGSYTRRDLARHIVDIRAEDDGGALALRKIDTHRWLLTSRGQALRLHYSVYALDLSVRTAYLDGHMGFFNGPALFLRVEGQEKLRHRLELSGPADWQVATAMPRTSGADLSWGSFAAADHRHFCNHPVLMGALGLVDFEAAGLPHRLVLAGHEQPDLPALGRDLAKVCAWHQEFWGASPFRSYHFLCMASAGGYGGLEHESSSALLCARDDLGGGDRAAWQRFLGLASHEYFHSWWVQAMHPASLWESAGEAPVLTRDLWVFEGITSYYDELALRRSGVLSVDGYLEGLGREITALTVRPGQYRQSLRESSEDAWIKLYHPHPNSANFEVSYYNKGALAALCLDLLLRSRNSSLDAFLRHLWQTRDGAGAALPEGDFLARLSAWADPEIAAELEGWLAERGPLPLAQQLATVGLELRLRPPASPDDKGGKAADKALRCWLGAQWRSHPQGVEVGWVAAGGAAEKAGLCPGDRILALDHCACSADNLQDRLDALPPGLPRSIHYFRDGRLWETRLEPEAPPHDRAWLLWQQEVDADTRRRRALWLGLGENQVVASPVSGG</sequence>